<evidence type="ECO:0000313" key="6">
    <source>
        <dbReference type="Proteomes" id="UP000054321"/>
    </source>
</evidence>
<dbReference type="OrthoDB" id="9991913at2759"/>
<dbReference type="InParanoid" id="A0A0C3H570"/>
<gene>
    <name evidence="5" type="ORF">OIDMADRAFT_117162</name>
</gene>
<evidence type="ECO:0000256" key="2">
    <source>
        <dbReference type="RuleBase" id="RU003719"/>
    </source>
</evidence>
<dbReference type="EMBL" id="KN832873">
    <property type="protein sequence ID" value="KIN03331.1"/>
    <property type="molecule type" value="Genomic_DNA"/>
</dbReference>
<evidence type="ECO:0000256" key="1">
    <source>
        <dbReference type="ARBA" id="ARBA00023002"/>
    </source>
</evidence>
<evidence type="ECO:0008006" key="7">
    <source>
        <dbReference type="Google" id="ProtNLM"/>
    </source>
</evidence>
<name>A0A0C3H570_OIDMZ</name>
<dbReference type="GO" id="GO:0016618">
    <property type="term" value="F:hydroxypyruvate reductase [NAD(P)H] activity"/>
    <property type="evidence" value="ECO:0007669"/>
    <property type="project" value="TreeGrafter"/>
</dbReference>
<comment type="similarity">
    <text evidence="2">Belongs to the D-isomer specific 2-hydroxyacid dehydrogenase family.</text>
</comment>
<dbReference type="InterPro" id="IPR050223">
    <property type="entry name" value="D-isomer_2-hydroxyacid_DH"/>
</dbReference>
<dbReference type="InterPro" id="IPR006139">
    <property type="entry name" value="D-isomer_2_OHA_DH_cat_dom"/>
</dbReference>
<sequence length="346" mass="38189">MRKPTLLLIASPVREIDDVQWQRVADTFNIIVYDCGEDLDMFISRLRPGGQYAHIEAIVRTGWRNGGPFIDTRIFQQSFIGNYPPSLKLICCTGHGYDSVDLAALTKAGIWYCNTPNGATEAVANTGLYLILSAYRYYSFGEHCMRTDQWTRSRQLGTISQDPSNHILGIVGLGDIGLAIAQKAASALRMKIHYHNPHVKRSAEATLPEGATYHATLEGLVRVADCICLACPYTAATRHMLSAPQFALAKPSGLRIINVARGKLVDEDALVAALSSGKVVGWAADVHENEPSLHPDLKDNYMTTLLPHIGVCSKSSWRNFERGCLDNLEEFFFGKNGRPLTPLNQL</sequence>
<dbReference type="Proteomes" id="UP000054321">
    <property type="component" value="Unassembled WGS sequence"/>
</dbReference>
<dbReference type="Pfam" id="PF00389">
    <property type="entry name" value="2-Hacid_dh"/>
    <property type="match status" value="1"/>
</dbReference>
<evidence type="ECO:0000259" key="3">
    <source>
        <dbReference type="Pfam" id="PF00389"/>
    </source>
</evidence>
<dbReference type="PANTHER" id="PTHR10996">
    <property type="entry name" value="2-HYDROXYACID DEHYDROGENASE-RELATED"/>
    <property type="match status" value="1"/>
</dbReference>
<dbReference type="STRING" id="913774.A0A0C3H570"/>
<dbReference type="Gene3D" id="3.40.50.720">
    <property type="entry name" value="NAD(P)-binding Rossmann-like Domain"/>
    <property type="match status" value="2"/>
</dbReference>
<feature type="domain" description="D-isomer specific 2-hydroxyacid dehydrogenase NAD-binding" evidence="4">
    <location>
        <begin position="129"/>
        <end position="310"/>
    </location>
</feature>
<dbReference type="InterPro" id="IPR036291">
    <property type="entry name" value="NAD(P)-bd_dom_sf"/>
</dbReference>
<dbReference type="GO" id="GO:0030267">
    <property type="term" value="F:glyoxylate reductase (NADPH) activity"/>
    <property type="evidence" value="ECO:0007669"/>
    <property type="project" value="TreeGrafter"/>
</dbReference>
<reference evidence="6" key="2">
    <citation type="submission" date="2015-01" db="EMBL/GenBank/DDBJ databases">
        <title>Evolutionary Origins and Diversification of the Mycorrhizal Mutualists.</title>
        <authorList>
            <consortium name="DOE Joint Genome Institute"/>
            <consortium name="Mycorrhizal Genomics Consortium"/>
            <person name="Kohler A."/>
            <person name="Kuo A."/>
            <person name="Nagy L.G."/>
            <person name="Floudas D."/>
            <person name="Copeland A."/>
            <person name="Barry K.W."/>
            <person name="Cichocki N."/>
            <person name="Veneault-Fourrey C."/>
            <person name="LaButti K."/>
            <person name="Lindquist E.A."/>
            <person name="Lipzen A."/>
            <person name="Lundell T."/>
            <person name="Morin E."/>
            <person name="Murat C."/>
            <person name="Riley R."/>
            <person name="Ohm R."/>
            <person name="Sun H."/>
            <person name="Tunlid A."/>
            <person name="Henrissat B."/>
            <person name="Grigoriev I.V."/>
            <person name="Hibbett D.S."/>
            <person name="Martin F."/>
        </authorList>
    </citation>
    <scope>NUCLEOTIDE SEQUENCE [LARGE SCALE GENOMIC DNA]</scope>
    <source>
        <strain evidence="6">Zn</strain>
    </source>
</reference>
<dbReference type="CDD" id="cd12168">
    <property type="entry name" value="Mand_dh_like"/>
    <property type="match status" value="1"/>
</dbReference>
<dbReference type="SUPFAM" id="SSF51735">
    <property type="entry name" value="NAD(P)-binding Rossmann-fold domains"/>
    <property type="match status" value="1"/>
</dbReference>
<dbReference type="GO" id="GO:0051287">
    <property type="term" value="F:NAD binding"/>
    <property type="evidence" value="ECO:0007669"/>
    <property type="project" value="InterPro"/>
</dbReference>
<keyword evidence="1 2" id="KW-0560">Oxidoreductase</keyword>
<proteinExistence type="inferred from homology"/>
<dbReference type="InterPro" id="IPR006140">
    <property type="entry name" value="D-isomer_DH_NAD-bd"/>
</dbReference>
<dbReference type="AlphaFoldDB" id="A0A0C3H570"/>
<accession>A0A0C3H570</accession>
<evidence type="ECO:0000313" key="5">
    <source>
        <dbReference type="EMBL" id="KIN03331.1"/>
    </source>
</evidence>
<dbReference type="HOGENOM" id="CLU_019796_1_2_1"/>
<feature type="domain" description="D-isomer specific 2-hydroxyacid dehydrogenase catalytic" evidence="3">
    <location>
        <begin position="80"/>
        <end position="334"/>
    </location>
</feature>
<evidence type="ECO:0000259" key="4">
    <source>
        <dbReference type="Pfam" id="PF02826"/>
    </source>
</evidence>
<organism evidence="5 6">
    <name type="scientific">Oidiodendron maius (strain Zn)</name>
    <dbReference type="NCBI Taxonomy" id="913774"/>
    <lineage>
        <taxon>Eukaryota</taxon>
        <taxon>Fungi</taxon>
        <taxon>Dikarya</taxon>
        <taxon>Ascomycota</taxon>
        <taxon>Pezizomycotina</taxon>
        <taxon>Leotiomycetes</taxon>
        <taxon>Leotiomycetes incertae sedis</taxon>
        <taxon>Myxotrichaceae</taxon>
        <taxon>Oidiodendron</taxon>
    </lineage>
</organism>
<dbReference type="SUPFAM" id="SSF52283">
    <property type="entry name" value="Formate/glycerate dehydrogenase catalytic domain-like"/>
    <property type="match status" value="1"/>
</dbReference>
<dbReference type="GO" id="GO:0005829">
    <property type="term" value="C:cytosol"/>
    <property type="evidence" value="ECO:0007669"/>
    <property type="project" value="TreeGrafter"/>
</dbReference>
<reference evidence="5 6" key="1">
    <citation type="submission" date="2014-04" db="EMBL/GenBank/DDBJ databases">
        <authorList>
            <consortium name="DOE Joint Genome Institute"/>
            <person name="Kuo A."/>
            <person name="Martino E."/>
            <person name="Perotto S."/>
            <person name="Kohler A."/>
            <person name="Nagy L.G."/>
            <person name="Floudas D."/>
            <person name="Copeland A."/>
            <person name="Barry K.W."/>
            <person name="Cichocki N."/>
            <person name="Veneault-Fourrey C."/>
            <person name="LaButti K."/>
            <person name="Lindquist E.A."/>
            <person name="Lipzen A."/>
            <person name="Lundell T."/>
            <person name="Morin E."/>
            <person name="Murat C."/>
            <person name="Sun H."/>
            <person name="Tunlid A."/>
            <person name="Henrissat B."/>
            <person name="Grigoriev I.V."/>
            <person name="Hibbett D.S."/>
            <person name="Martin F."/>
            <person name="Nordberg H.P."/>
            <person name="Cantor M.N."/>
            <person name="Hua S.X."/>
        </authorList>
    </citation>
    <scope>NUCLEOTIDE SEQUENCE [LARGE SCALE GENOMIC DNA]</scope>
    <source>
        <strain evidence="5 6">Zn</strain>
    </source>
</reference>
<dbReference type="Pfam" id="PF02826">
    <property type="entry name" value="2-Hacid_dh_C"/>
    <property type="match status" value="1"/>
</dbReference>
<keyword evidence="6" id="KW-1185">Reference proteome</keyword>
<dbReference type="PANTHER" id="PTHR10996:SF281">
    <property type="entry name" value="D-ISOMER SPECIFIC 2-HYDROXYACID DEHYDROGENASE NAD-BINDING DOMAIN-CONTAINING PROTEIN-RELATED"/>
    <property type="match status" value="1"/>
</dbReference>
<protein>
    <recommendedName>
        <fullName evidence="7">D-isomer specific 2-hydroxyacid dehydrogenase NAD-binding domain-containing protein</fullName>
    </recommendedName>
</protein>